<dbReference type="AlphaFoldDB" id="A0A832QC63"/>
<dbReference type="SUPFAM" id="SSF49384">
    <property type="entry name" value="Carbohydrate-binding domain"/>
    <property type="match status" value="1"/>
</dbReference>
<comment type="caution">
    <text evidence="2">The sequence shown here is derived from an EMBL/GenBank/DDBJ whole genome shotgun (WGS) entry which is preliminary data.</text>
</comment>
<dbReference type="Gene3D" id="2.60.40.680">
    <property type="match status" value="1"/>
</dbReference>
<evidence type="ECO:0000313" key="2">
    <source>
        <dbReference type="EMBL" id="HHX99365.1"/>
    </source>
</evidence>
<evidence type="ECO:0000313" key="3">
    <source>
        <dbReference type="Proteomes" id="UP000576550"/>
    </source>
</evidence>
<dbReference type="Proteomes" id="UP000576550">
    <property type="component" value="Unassembled WGS sequence"/>
</dbReference>
<organism evidence="2 3">
    <name type="scientific">Candidatus Dojkabacteria bacterium</name>
    <dbReference type="NCBI Taxonomy" id="2099670"/>
    <lineage>
        <taxon>Bacteria</taxon>
        <taxon>Candidatus Dojkabacteria</taxon>
    </lineage>
</organism>
<dbReference type="InterPro" id="IPR008965">
    <property type="entry name" value="CBM2/CBM3_carb-bd_dom_sf"/>
</dbReference>
<keyword evidence="1" id="KW-0812">Transmembrane</keyword>
<dbReference type="EMBL" id="DUTP01000003">
    <property type="protein sequence ID" value="HHX99365.1"/>
    <property type="molecule type" value="Genomic_DNA"/>
</dbReference>
<proteinExistence type="predicted"/>
<reference evidence="2 3" key="1">
    <citation type="journal article" date="2020" name="Biotechnol. Biofuels">
        <title>New insights from the biogas microbiome by comprehensive genome-resolved metagenomics of nearly 1600 species originating from multiple anaerobic digesters.</title>
        <authorList>
            <person name="Campanaro S."/>
            <person name="Treu L."/>
            <person name="Rodriguez-R L.M."/>
            <person name="Kovalovszki A."/>
            <person name="Ziels R.M."/>
            <person name="Maus I."/>
            <person name="Zhu X."/>
            <person name="Kougias P.G."/>
            <person name="Basile A."/>
            <person name="Luo G."/>
            <person name="Schluter A."/>
            <person name="Konstantinidis K.T."/>
            <person name="Angelidaki I."/>
        </authorList>
    </citation>
    <scope>NUCLEOTIDE SEQUENCE [LARGE SCALE GENOMIC DNA]</scope>
    <source>
        <strain evidence="2">AS05jafATM_89</strain>
    </source>
</reference>
<evidence type="ECO:0008006" key="4">
    <source>
        <dbReference type="Google" id="ProtNLM"/>
    </source>
</evidence>
<sequence length="247" mass="27481">MIILDRMIVKDYFKIVVSFLLIFVFCCFLPQKSFAAEPSFSFYPAGGVVQDEEKGFTVDVIINTGGEKIVSAKFVALFDPTVLRLTKAERNRTFFVNWPDDESTLDNDNGVIMLSGFTQSGNGELYSSSPEGDVIARLTFSVLRSKTTYLDWEYETNNGIFETKMEKDGSPPQNILKNKPTAIVLQMAGGGSGLDPSTVKTGVFDGPKYLLIVGAILILFGGFMIFTRPNVYRRGKHTVVVYDNEKE</sequence>
<dbReference type="GO" id="GO:0030246">
    <property type="term" value="F:carbohydrate binding"/>
    <property type="evidence" value="ECO:0007669"/>
    <property type="project" value="InterPro"/>
</dbReference>
<feature type="transmembrane region" description="Helical" evidence="1">
    <location>
        <begin position="209"/>
        <end position="227"/>
    </location>
</feature>
<evidence type="ECO:0000256" key="1">
    <source>
        <dbReference type="SAM" id="Phobius"/>
    </source>
</evidence>
<keyword evidence="1" id="KW-1133">Transmembrane helix</keyword>
<accession>A0A832QC63</accession>
<protein>
    <recommendedName>
        <fullName evidence="4">Cohesin domain-containing protein</fullName>
    </recommendedName>
</protein>
<gene>
    <name evidence="2" type="ORF">GX533_01625</name>
</gene>
<keyword evidence="1" id="KW-0472">Membrane</keyword>
<name>A0A832QC63_9BACT</name>